<keyword evidence="5 9" id="KW-1133">Transmembrane helix</keyword>
<feature type="transmembrane region" description="Helical" evidence="9">
    <location>
        <begin position="299"/>
        <end position="317"/>
    </location>
</feature>
<evidence type="ECO:0000256" key="2">
    <source>
        <dbReference type="ARBA" id="ARBA00008335"/>
    </source>
</evidence>
<feature type="transmembrane region" description="Helical" evidence="9">
    <location>
        <begin position="462"/>
        <end position="484"/>
    </location>
</feature>
<feature type="region of interest" description="Disordered" evidence="8">
    <location>
        <begin position="621"/>
        <end position="667"/>
    </location>
</feature>
<reference evidence="11 12" key="1">
    <citation type="journal article" date="2020" name="Microbiol. Resour. Announc.">
        <title>Draft Genome Sequence of a Cladosporium Species Isolated from the Mesophotic Ascidian Didemnum maculosum.</title>
        <authorList>
            <person name="Gioti A."/>
            <person name="Siaperas R."/>
            <person name="Nikolaivits E."/>
            <person name="Le Goff G."/>
            <person name="Ouazzani J."/>
            <person name="Kotoulas G."/>
            <person name="Topakas E."/>
        </authorList>
    </citation>
    <scope>NUCLEOTIDE SEQUENCE [LARGE SCALE GENOMIC DNA]</scope>
    <source>
        <strain evidence="11 12">TM138-S3</strain>
    </source>
</reference>
<evidence type="ECO:0000256" key="5">
    <source>
        <dbReference type="ARBA" id="ARBA00022989"/>
    </source>
</evidence>
<dbReference type="Gene3D" id="1.20.1250.20">
    <property type="entry name" value="MFS general substrate transporter like domains"/>
    <property type="match status" value="2"/>
</dbReference>
<protein>
    <recommendedName>
        <fullName evidence="10">Major facilitator superfamily (MFS) profile domain-containing protein</fullName>
    </recommendedName>
</protein>
<dbReference type="InterPro" id="IPR036259">
    <property type="entry name" value="MFS_trans_sf"/>
</dbReference>
<dbReference type="GO" id="GO:0015343">
    <property type="term" value="F:siderophore-iron transmembrane transporter activity"/>
    <property type="evidence" value="ECO:0007669"/>
    <property type="project" value="TreeGrafter"/>
</dbReference>
<feature type="transmembrane region" description="Helical" evidence="9">
    <location>
        <begin position="496"/>
        <end position="521"/>
    </location>
</feature>
<keyword evidence="12" id="KW-1185">Reference proteome</keyword>
<evidence type="ECO:0000256" key="9">
    <source>
        <dbReference type="SAM" id="Phobius"/>
    </source>
</evidence>
<feature type="transmembrane region" description="Helical" evidence="9">
    <location>
        <begin position="121"/>
        <end position="139"/>
    </location>
</feature>
<feature type="transmembrane region" description="Helical" evidence="9">
    <location>
        <begin position="576"/>
        <end position="594"/>
    </location>
</feature>
<feature type="transmembrane region" description="Helical" evidence="9">
    <location>
        <begin position="410"/>
        <end position="429"/>
    </location>
</feature>
<dbReference type="GeneID" id="96004075"/>
<comment type="caution">
    <text evidence="11">The sequence shown here is derived from an EMBL/GenBank/DDBJ whole genome shotgun (WGS) entry which is preliminary data.</text>
</comment>
<evidence type="ECO:0000256" key="3">
    <source>
        <dbReference type="ARBA" id="ARBA00022448"/>
    </source>
</evidence>
<dbReference type="Proteomes" id="UP000803884">
    <property type="component" value="Unassembled WGS sequence"/>
</dbReference>
<feature type="compositionally biased region" description="Polar residues" evidence="8">
    <location>
        <begin position="1"/>
        <end position="11"/>
    </location>
</feature>
<evidence type="ECO:0000256" key="4">
    <source>
        <dbReference type="ARBA" id="ARBA00022692"/>
    </source>
</evidence>
<feature type="transmembrane region" description="Helical" evidence="9">
    <location>
        <begin position="367"/>
        <end position="390"/>
    </location>
</feature>
<feature type="compositionally biased region" description="Low complexity" evidence="8">
    <location>
        <begin position="17"/>
        <end position="29"/>
    </location>
</feature>
<dbReference type="InterPro" id="IPR011701">
    <property type="entry name" value="MFS"/>
</dbReference>
<feature type="transmembrane region" description="Helical" evidence="9">
    <location>
        <begin position="180"/>
        <end position="200"/>
    </location>
</feature>
<dbReference type="PANTHER" id="PTHR23501">
    <property type="entry name" value="MAJOR FACILITATOR SUPERFAMILY"/>
    <property type="match status" value="1"/>
</dbReference>
<evidence type="ECO:0000259" key="10">
    <source>
        <dbReference type="PROSITE" id="PS50850"/>
    </source>
</evidence>
<accession>A0AB34KUC2</accession>
<evidence type="ECO:0000313" key="12">
    <source>
        <dbReference type="Proteomes" id="UP000803884"/>
    </source>
</evidence>
<dbReference type="SUPFAM" id="SSF103473">
    <property type="entry name" value="MFS general substrate transporter"/>
    <property type="match status" value="1"/>
</dbReference>
<evidence type="ECO:0000256" key="1">
    <source>
        <dbReference type="ARBA" id="ARBA00004141"/>
    </source>
</evidence>
<feature type="transmembrane region" description="Helical" evidence="9">
    <location>
        <begin position="151"/>
        <end position="168"/>
    </location>
</feature>
<feature type="domain" description="Major facilitator superfamily (MFS) profile" evidence="10">
    <location>
        <begin position="86"/>
        <end position="598"/>
    </location>
</feature>
<keyword evidence="7 9" id="KW-0472">Membrane</keyword>
<dbReference type="InterPro" id="IPR020846">
    <property type="entry name" value="MFS_dom"/>
</dbReference>
<evidence type="ECO:0000256" key="6">
    <source>
        <dbReference type="ARBA" id="ARBA00023065"/>
    </source>
</evidence>
<evidence type="ECO:0000256" key="7">
    <source>
        <dbReference type="ARBA" id="ARBA00023136"/>
    </source>
</evidence>
<dbReference type="PANTHER" id="PTHR23501:SF87">
    <property type="entry name" value="SIDEROPHORE IRON TRANSPORTER 2"/>
    <property type="match status" value="1"/>
</dbReference>
<comment type="similarity">
    <text evidence="2">Belongs to the major facilitator superfamily.</text>
</comment>
<sequence length="667" mass="72258">MSYGTITNPNASPDLDPAANAPRPTARRPSGVPTEKLKIMSPQGAAGSSSRADEGVEDSDDDESHYSAQVGVKRLEAISSTWSRWGLFAAYFGVCLLAYATSLEGQTTVNLTIYATSAFKAHSLVATVLVVQGVVLSVVKPPMSKIADVFGRFEAFTLSVLIYSVGYVQQAASDNVKTYAAAQVFYSAGSTGLQILIQIFIADTSDLVNRALCSTLPALPFLVNVWIGSPLADMLLTKASWRWGYGIWAIILPIAYLPLALALWTNQRKAAKRGLLPPSPFRGLGYWSIAKHLWFELDVFGLLLLCAAFSLLLIPLTLAAKNGWDDPNLLAMLLIGAACLAVFPFWERSKKLAPRAFFPGSLFRNRTVLAGLGISFFYFMAYYLSVYPYFQSYLLVVQGQSVTAAGRIVQMWTFAATITSFCVSILIKYTAHYKFFVTLGAIVNFLGLLLMIFYRVEHASTASLVATTALVGIGGGMLNVPAQLGVQASANHQEVAAATAIFLTFLEIGGAVGSAVSGAIWTASVPRKLALYLPPETRDRAAEIYSNIALASTGWPMGSPTREAINRAYQETMTRILTVAVCVAVPVILLSFLMENYKLDEMQQHVKGVVVGTVQEPTSVRRRSSAYFEGEGPRLDDYEGGASAEDEPMLHRTLSGTSRRSGRRKGV</sequence>
<keyword evidence="3" id="KW-0813">Transport</keyword>
<comment type="subcellular location">
    <subcellularLocation>
        <location evidence="1">Membrane</location>
        <topology evidence="1">Multi-pass membrane protein</topology>
    </subcellularLocation>
</comment>
<keyword evidence="4 9" id="KW-0812">Transmembrane</keyword>
<evidence type="ECO:0000256" key="8">
    <source>
        <dbReference type="SAM" id="MobiDB-lite"/>
    </source>
</evidence>
<gene>
    <name evidence="11" type="ORF">WHR41_02631</name>
</gene>
<keyword evidence="6" id="KW-0406">Ion transport</keyword>
<dbReference type="Pfam" id="PF07690">
    <property type="entry name" value="MFS_1"/>
    <property type="match status" value="1"/>
</dbReference>
<feature type="transmembrane region" description="Helical" evidence="9">
    <location>
        <begin position="436"/>
        <end position="456"/>
    </location>
</feature>
<dbReference type="FunFam" id="1.20.1250.20:FF:000197">
    <property type="entry name" value="Siderophore iron transporter 1"/>
    <property type="match status" value="1"/>
</dbReference>
<name>A0AB34KUC2_9PEZI</name>
<dbReference type="PROSITE" id="PS50850">
    <property type="entry name" value="MFS"/>
    <property type="match status" value="1"/>
</dbReference>
<dbReference type="AlphaFoldDB" id="A0AB34KUC2"/>
<dbReference type="RefSeq" id="XP_069231764.1">
    <property type="nucleotide sequence ID" value="XM_069371237.1"/>
</dbReference>
<proteinExistence type="inferred from homology"/>
<feature type="transmembrane region" description="Helical" evidence="9">
    <location>
        <begin position="82"/>
        <end position="101"/>
    </location>
</feature>
<feature type="transmembrane region" description="Helical" evidence="9">
    <location>
        <begin position="207"/>
        <end position="227"/>
    </location>
</feature>
<feature type="transmembrane region" description="Helical" evidence="9">
    <location>
        <begin position="329"/>
        <end position="346"/>
    </location>
</feature>
<dbReference type="EMBL" id="JAAQHG020000006">
    <property type="protein sequence ID" value="KAL1588659.1"/>
    <property type="molecule type" value="Genomic_DNA"/>
</dbReference>
<dbReference type="GO" id="GO:0005886">
    <property type="term" value="C:plasma membrane"/>
    <property type="evidence" value="ECO:0007669"/>
    <property type="project" value="TreeGrafter"/>
</dbReference>
<feature type="region of interest" description="Disordered" evidence="8">
    <location>
        <begin position="1"/>
        <end position="64"/>
    </location>
</feature>
<evidence type="ECO:0000313" key="11">
    <source>
        <dbReference type="EMBL" id="KAL1588659.1"/>
    </source>
</evidence>
<organism evidence="11 12">
    <name type="scientific">Cladosporium halotolerans</name>
    <dbReference type="NCBI Taxonomy" id="1052096"/>
    <lineage>
        <taxon>Eukaryota</taxon>
        <taxon>Fungi</taxon>
        <taxon>Dikarya</taxon>
        <taxon>Ascomycota</taxon>
        <taxon>Pezizomycotina</taxon>
        <taxon>Dothideomycetes</taxon>
        <taxon>Dothideomycetidae</taxon>
        <taxon>Cladosporiales</taxon>
        <taxon>Cladosporiaceae</taxon>
        <taxon>Cladosporium</taxon>
    </lineage>
</organism>
<feature type="transmembrane region" description="Helical" evidence="9">
    <location>
        <begin position="247"/>
        <end position="265"/>
    </location>
</feature>